<dbReference type="Gene3D" id="1.10.287.1490">
    <property type="match status" value="1"/>
</dbReference>
<dbReference type="Proteomes" id="UP000578343">
    <property type="component" value="Unassembled WGS sequence"/>
</dbReference>
<dbReference type="PANTHER" id="PTHR47615">
    <property type="entry name" value="COILED-COIL DOMAIN-CONTAINING PROTEIN 158"/>
    <property type="match status" value="1"/>
</dbReference>
<evidence type="ECO:0000313" key="4">
    <source>
        <dbReference type="Proteomes" id="UP000578343"/>
    </source>
</evidence>
<feature type="compositionally biased region" description="Polar residues" evidence="2">
    <location>
        <begin position="1"/>
        <end position="32"/>
    </location>
</feature>
<name>A0A7K9E2H8_BARMA</name>
<feature type="compositionally biased region" description="Basic and acidic residues" evidence="2">
    <location>
        <begin position="299"/>
        <end position="338"/>
    </location>
</feature>
<dbReference type="EMBL" id="VWZK01005199">
    <property type="protein sequence ID" value="NXG70877.1"/>
    <property type="molecule type" value="Genomic_DNA"/>
</dbReference>
<dbReference type="InterPro" id="IPR031809">
    <property type="entry name" value="CCDC158"/>
</dbReference>
<evidence type="ECO:0000313" key="3">
    <source>
        <dbReference type="EMBL" id="NXG70877.1"/>
    </source>
</evidence>
<feature type="region of interest" description="Disordered" evidence="2">
    <location>
        <begin position="1"/>
        <end position="48"/>
    </location>
</feature>
<protein>
    <submittedName>
        <fullName evidence="3">CD158 protein</fullName>
    </submittedName>
</protein>
<feature type="region of interest" description="Disordered" evidence="2">
    <location>
        <begin position="292"/>
        <end position="341"/>
    </location>
</feature>
<feature type="coiled-coil region" evidence="1">
    <location>
        <begin position="200"/>
        <end position="227"/>
    </location>
</feature>
<feature type="coiled-coil region" evidence="1">
    <location>
        <begin position="640"/>
        <end position="730"/>
    </location>
</feature>
<organism evidence="3 4">
    <name type="scientific">Baryphthengus martii</name>
    <name type="common">Rufous motmot</name>
    <dbReference type="NCBI Taxonomy" id="176943"/>
    <lineage>
        <taxon>Eukaryota</taxon>
        <taxon>Metazoa</taxon>
        <taxon>Chordata</taxon>
        <taxon>Craniata</taxon>
        <taxon>Vertebrata</taxon>
        <taxon>Euteleostomi</taxon>
        <taxon>Archelosauria</taxon>
        <taxon>Archosauria</taxon>
        <taxon>Dinosauria</taxon>
        <taxon>Saurischia</taxon>
        <taxon>Theropoda</taxon>
        <taxon>Coelurosauria</taxon>
        <taxon>Aves</taxon>
        <taxon>Neognathae</taxon>
        <taxon>Neoaves</taxon>
        <taxon>Telluraves</taxon>
        <taxon>Coraciimorphae</taxon>
        <taxon>Coraciiformes</taxon>
        <taxon>Momotidae</taxon>
        <taxon>Baryphthengus</taxon>
    </lineage>
</organism>
<feature type="compositionally biased region" description="Basic and acidic residues" evidence="2">
    <location>
        <begin position="36"/>
        <end position="48"/>
    </location>
</feature>
<feature type="non-terminal residue" evidence="3">
    <location>
        <position position="1"/>
    </location>
</feature>
<dbReference type="OrthoDB" id="10072099at2759"/>
<dbReference type="Pfam" id="PF15921">
    <property type="entry name" value="CCDC158"/>
    <property type="match status" value="1"/>
</dbReference>
<keyword evidence="4" id="KW-1185">Reference proteome</keyword>
<feature type="coiled-coil region" evidence="1">
    <location>
        <begin position="552"/>
        <end position="607"/>
    </location>
</feature>
<feature type="non-terminal residue" evidence="3">
    <location>
        <position position="813"/>
    </location>
</feature>
<dbReference type="AlphaFoldDB" id="A0A7K9E2H8"/>
<evidence type="ECO:0000256" key="2">
    <source>
        <dbReference type="SAM" id="MobiDB-lite"/>
    </source>
</evidence>
<dbReference type="PANTHER" id="PTHR47615:SF1">
    <property type="entry name" value="COILED-COIL DOMAIN-CONTAINING PROTEIN 158"/>
    <property type="match status" value="1"/>
</dbReference>
<accession>A0A7K9E2H8</accession>
<evidence type="ECO:0000256" key="1">
    <source>
        <dbReference type="SAM" id="Coils"/>
    </source>
</evidence>
<gene>
    <name evidence="3" type="primary">Ccdc158</name>
    <name evidence="3" type="ORF">BARMAR_R14433</name>
</gene>
<reference evidence="3 4" key="1">
    <citation type="submission" date="2019-09" db="EMBL/GenBank/DDBJ databases">
        <title>Bird 10,000 Genomes (B10K) Project - Family phase.</title>
        <authorList>
            <person name="Zhang G."/>
        </authorList>
    </citation>
    <scope>NUCLEOTIDE SEQUENCE [LARGE SCALE GENOMIC DNA]</scope>
    <source>
        <strain evidence="3">B10K-DU-001-21</strain>
        <tissue evidence="3">Muscle</tissue>
    </source>
</reference>
<comment type="caution">
    <text evidence="3">The sequence shown here is derived from an EMBL/GenBank/DDBJ whole genome shotgun (WGS) entry which is preliminary data.</text>
</comment>
<feature type="coiled-coil region" evidence="1">
    <location>
        <begin position="111"/>
        <end position="148"/>
    </location>
</feature>
<sequence length="813" mass="94022">SNQNVLTSSALSTVMENSAASSTDSRPLNSVFCSKYETRPNSEKKPEEHVESILEEYSQEGRDVQKRLSEATELHEQQKINLRPITADVQSRLMEVQLGRDALQDSRQKESQSQENVEIQLQNTLQELEAANQLKEELLREADGQTERLRGMVHSHEAVLLELRGIPMDYEGSTGGKLYELENVPHLHIHGPSAAFADLLRDLDAEVSHLKEKVVLVEKELEALKKDAQTPNQLLLQQHQNRYLDCSENNLKCFTLSWFLRFLVSAPKTFLREQRRNQHSVHVHEVSHLEPTVSQLRSQLREAKRMHEDKVRDLEKQLHRSHSERSEAQTEQDQRSQESENLSDQIRRLLAELHKKEIQLSLEKEQSKRFWARNTENSVTIDHLQRELANKNKQLQLMEDTVKEARAECHRQMERQMVAIKEKNEDIGRISSLTVQLESTKETLRKVTEDLTAKRADLETAEETVSNLRACLREKERALEVTDEEIKRLRSQLGSRMQELQHVRHGEDRLHGVQSERETLKLQVLEKERIVEIFQKQIDTMAQVVGQHGRTAGAMEVEKSQLRKEINDWKLQVEELKIARDEKGARIREVETRLNELELEKVKLVNTCTERLRALDDMKLEKDQLMNEVQASWSELAGLAEGFEDLKREYQDKIREMESTANRLKMRLKSAQAELEQTRTALKTVEGSDGNAVKVAVGMQKKITAKRGQIDALQSKIKFLEEAMTNAAKEKHYLGEENRKLSQELSCVTAENAKITGELDILRSQDKSLKDKISKMEAALDKATLQFSECQCMIQRQEQELMRFRLQHILDVK</sequence>
<feature type="coiled-coil region" evidence="1">
    <location>
        <begin position="766"/>
        <end position="800"/>
    </location>
</feature>
<keyword evidence="1" id="KW-0175">Coiled coil</keyword>
<proteinExistence type="predicted"/>